<dbReference type="PROSITE" id="PS50893">
    <property type="entry name" value="ABC_TRANSPORTER_2"/>
    <property type="match status" value="1"/>
</dbReference>
<dbReference type="SUPFAM" id="SSF90123">
    <property type="entry name" value="ABC transporter transmembrane region"/>
    <property type="match status" value="1"/>
</dbReference>
<dbReference type="InterPro" id="IPR011527">
    <property type="entry name" value="ABC1_TM_dom"/>
</dbReference>
<feature type="transmembrane region" description="Helical" evidence="5">
    <location>
        <begin position="29"/>
        <end position="54"/>
    </location>
</feature>
<feature type="domain" description="ABC transporter" evidence="6">
    <location>
        <begin position="315"/>
        <end position="540"/>
    </location>
</feature>
<dbReference type="InterPro" id="IPR027417">
    <property type="entry name" value="P-loop_NTPase"/>
</dbReference>
<dbReference type="PROSITE" id="PS00211">
    <property type="entry name" value="ABC_TRANSPORTER_1"/>
    <property type="match status" value="1"/>
</dbReference>
<comment type="subcellular location">
    <subcellularLocation>
        <location evidence="1">Cell membrane</location>
        <topology evidence="1">Multi-pass membrane protein</topology>
    </subcellularLocation>
</comment>
<evidence type="ECO:0000256" key="3">
    <source>
        <dbReference type="ARBA" id="ARBA00022989"/>
    </source>
</evidence>
<accession>A0ABY3RY70</accession>
<evidence type="ECO:0000313" key="9">
    <source>
        <dbReference type="Proteomes" id="UP001199642"/>
    </source>
</evidence>
<evidence type="ECO:0000259" key="7">
    <source>
        <dbReference type="PROSITE" id="PS50929"/>
    </source>
</evidence>
<evidence type="ECO:0000256" key="4">
    <source>
        <dbReference type="ARBA" id="ARBA00023136"/>
    </source>
</evidence>
<keyword evidence="3 5" id="KW-1133">Transmembrane helix</keyword>
<dbReference type="Pfam" id="PF00005">
    <property type="entry name" value="ABC_tran"/>
    <property type="match status" value="1"/>
</dbReference>
<feature type="domain" description="ABC transmembrane type-1" evidence="7">
    <location>
        <begin position="31"/>
        <end position="309"/>
    </location>
</feature>
<proteinExistence type="predicted"/>
<dbReference type="Gene3D" id="3.40.50.300">
    <property type="entry name" value="P-loop containing nucleotide triphosphate hydrolases"/>
    <property type="match status" value="1"/>
</dbReference>
<feature type="transmembrane region" description="Helical" evidence="5">
    <location>
        <begin position="252"/>
        <end position="274"/>
    </location>
</feature>
<reference evidence="8 9" key="1">
    <citation type="submission" date="2023-01" db="EMBL/GenBank/DDBJ databases">
        <title>Characterization of estradiol degrading bacteria Microbacterium sp. MZT7 and reveal degrading genes through genome analysis.</title>
        <authorList>
            <person name="Hao P."/>
            <person name="Gao Y."/>
        </authorList>
    </citation>
    <scope>NUCLEOTIDE SEQUENCE [LARGE SCALE GENOMIC DNA]</scope>
    <source>
        <strain evidence="8 9">MZT7</strain>
    </source>
</reference>
<dbReference type="Gene3D" id="1.20.1560.10">
    <property type="entry name" value="ABC transporter type 1, transmembrane domain"/>
    <property type="match status" value="1"/>
</dbReference>
<dbReference type="PANTHER" id="PTHR24221">
    <property type="entry name" value="ATP-BINDING CASSETTE SUB-FAMILY B"/>
    <property type="match status" value="1"/>
</dbReference>
<organism evidence="8 9">
    <name type="scientific">Microbacterium resistens</name>
    <dbReference type="NCBI Taxonomy" id="156977"/>
    <lineage>
        <taxon>Bacteria</taxon>
        <taxon>Bacillati</taxon>
        <taxon>Actinomycetota</taxon>
        <taxon>Actinomycetes</taxon>
        <taxon>Micrococcales</taxon>
        <taxon>Microbacteriaceae</taxon>
        <taxon>Microbacterium</taxon>
    </lineage>
</organism>
<dbReference type="InterPro" id="IPR017871">
    <property type="entry name" value="ABC_transporter-like_CS"/>
</dbReference>
<dbReference type="PANTHER" id="PTHR24221:SF654">
    <property type="entry name" value="ATP-BINDING CASSETTE SUB-FAMILY B MEMBER 6"/>
    <property type="match status" value="1"/>
</dbReference>
<keyword evidence="4 5" id="KW-0472">Membrane</keyword>
<evidence type="ECO:0000256" key="5">
    <source>
        <dbReference type="SAM" id="Phobius"/>
    </source>
</evidence>
<keyword evidence="8" id="KW-0547">Nucleotide-binding</keyword>
<evidence type="ECO:0000313" key="8">
    <source>
        <dbReference type="EMBL" id="UGS27995.1"/>
    </source>
</evidence>
<dbReference type="PROSITE" id="PS50929">
    <property type="entry name" value="ABC_TM1F"/>
    <property type="match status" value="1"/>
</dbReference>
<keyword evidence="9" id="KW-1185">Reference proteome</keyword>
<keyword evidence="2 5" id="KW-0812">Transmembrane</keyword>
<feature type="transmembrane region" description="Helical" evidence="5">
    <location>
        <begin position="66"/>
        <end position="84"/>
    </location>
</feature>
<sequence length="540" mass="55894">MTPPPPTAPATPGRLIRSALMSHGRGWRLTAATAGFMLHQASEALVPVLIGVVIDRAILPRDPAALLLWCGALAALFVVLSVSYQTASLTMVRVYGHGEHHLRQLAIGRVLHVRRLAPRPAGEILSIATSDTYRVAGVAWSVAEQGATIAALLTAVVTLLLVSIPLGIGVLAGALVVLWAMAALARPLERRGAAEQRAAAAASALATDAIAGLRVVHGLGAQGALLARYRRASAESCSGAVRASRALLNYQAVSTAVSVGYLAVLAGVAGWMTLQGALSPGQLVTVVGLAQFLQSSLEHIGTFGANWAHKRASARRLHELVTAPFLLPGGESVAPSSGPLRWARPGGAPVVMREGRMTGVRVSRADQARAVAARLAFRTPPHPGEVLLGDRDALALGPGAYRSRVLAAPHDATLFTGTLHENVAPAGPLQGDLVRATALDDVIAHAGSANHPVGESGRRLSGGQRQRVLLARALHSPADVLVLDEPVTALDPVTKQRVAAGLARTGRTIVVITADPVLLSACHEVVDLGAAETEGDGSRP</sequence>
<dbReference type="EMBL" id="CP082781">
    <property type="protein sequence ID" value="UGS27995.1"/>
    <property type="molecule type" value="Genomic_DNA"/>
</dbReference>
<dbReference type="Proteomes" id="UP001199642">
    <property type="component" value="Chromosome"/>
</dbReference>
<dbReference type="InterPro" id="IPR003439">
    <property type="entry name" value="ABC_transporter-like_ATP-bd"/>
</dbReference>
<feature type="transmembrane region" description="Helical" evidence="5">
    <location>
        <begin position="149"/>
        <end position="182"/>
    </location>
</feature>
<dbReference type="InterPro" id="IPR036640">
    <property type="entry name" value="ABC1_TM_sf"/>
</dbReference>
<dbReference type="InterPro" id="IPR039421">
    <property type="entry name" value="Type_1_exporter"/>
</dbReference>
<dbReference type="Pfam" id="PF00664">
    <property type="entry name" value="ABC_membrane"/>
    <property type="match status" value="1"/>
</dbReference>
<protein>
    <submittedName>
        <fullName evidence="8">ABC transporter ATP-binding protein/permease</fullName>
    </submittedName>
</protein>
<evidence type="ECO:0000256" key="1">
    <source>
        <dbReference type="ARBA" id="ARBA00004651"/>
    </source>
</evidence>
<dbReference type="RefSeq" id="WP_231821207.1">
    <property type="nucleotide sequence ID" value="NZ_CP082781.1"/>
</dbReference>
<gene>
    <name evidence="8" type="ORF">K8F61_07480</name>
</gene>
<evidence type="ECO:0000259" key="6">
    <source>
        <dbReference type="PROSITE" id="PS50893"/>
    </source>
</evidence>
<name>A0ABY3RY70_9MICO</name>
<keyword evidence="8" id="KW-0067">ATP-binding</keyword>
<dbReference type="SUPFAM" id="SSF52540">
    <property type="entry name" value="P-loop containing nucleoside triphosphate hydrolases"/>
    <property type="match status" value="1"/>
</dbReference>
<evidence type="ECO:0000256" key="2">
    <source>
        <dbReference type="ARBA" id="ARBA00022692"/>
    </source>
</evidence>
<dbReference type="GO" id="GO:0005524">
    <property type="term" value="F:ATP binding"/>
    <property type="evidence" value="ECO:0007669"/>
    <property type="project" value="UniProtKB-KW"/>
</dbReference>